<evidence type="ECO:0000256" key="2">
    <source>
        <dbReference type="SAM" id="Phobius"/>
    </source>
</evidence>
<feature type="transmembrane region" description="Helical" evidence="2">
    <location>
        <begin position="82"/>
        <end position="100"/>
    </location>
</feature>
<dbReference type="PIRSF" id="PIRSF032126">
    <property type="entry name" value="F0F1_ATP_synthase_subunit_I"/>
    <property type="match status" value="1"/>
</dbReference>
<gene>
    <name evidence="3" type="ORF">MAIT1_01180</name>
</gene>
<organism evidence="3 4">
    <name type="scientific">Magnetofaba australis IT-1</name>
    <dbReference type="NCBI Taxonomy" id="1434232"/>
    <lineage>
        <taxon>Bacteria</taxon>
        <taxon>Pseudomonadati</taxon>
        <taxon>Pseudomonadota</taxon>
        <taxon>Magnetococcia</taxon>
        <taxon>Magnetococcales</taxon>
        <taxon>Magnetococcaceae</taxon>
        <taxon>Magnetofaba</taxon>
    </lineage>
</organism>
<feature type="transmembrane region" description="Helical" evidence="2">
    <location>
        <begin position="55"/>
        <end position="76"/>
    </location>
</feature>
<accession>A0A1Y2KA15</accession>
<keyword evidence="4" id="KW-1185">Reference proteome</keyword>
<comment type="caution">
    <text evidence="3">The sequence shown here is derived from an EMBL/GenBank/DDBJ whole genome shotgun (WGS) entry which is preliminary data.</text>
</comment>
<reference evidence="3 4" key="1">
    <citation type="journal article" date="2016" name="BMC Genomics">
        <title>Combined genomic and structural analyses of a cultured magnetotactic bacterium reveals its niche adaptation to a dynamic environment.</title>
        <authorList>
            <person name="Araujo A.C."/>
            <person name="Morillo V."/>
            <person name="Cypriano J."/>
            <person name="Teixeira L.C."/>
            <person name="Leao P."/>
            <person name="Lyra S."/>
            <person name="Almeida L.G."/>
            <person name="Bazylinski D.A."/>
            <person name="Vasconcellos A.T."/>
            <person name="Abreu F."/>
            <person name="Lins U."/>
        </authorList>
    </citation>
    <scope>NUCLEOTIDE SEQUENCE [LARGE SCALE GENOMIC DNA]</scope>
    <source>
        <strain evidence="3 4">IT-1</strain>
    </source>
</reference>
<sequence length="119" mass="12569">MLGTLESDAAQALSEAEQTLAALQANADKSESARSKSAPIPQTRPPSGIAIGMRLGVEMVSATVVGGVIGYVLDYWFGTKPWLFLLWFLLGVIAGFRNLVRAADRMSDKPSDGDDANAG</sequence>
<keyword evidence="2" id="KW-1133">Transmembrane helix</keyword>
<dbReference type="EMBL" id="LVJN01000016">
    <property type="protein sequence ID" value="OSM06201.1"/>
    <property type="molecule type" value="Genomic_DNA"/>
</dbReference>
<dbReference type="GO" id="GO:1902600">
    <property type="term" value="P:proton transmembrane transport"/>
    <property type="evidence" value="ECO:0007669"/>
    <property type="project" value="UniProtKB-KW"/>
</dbReference>
<proteinExistence type="predicted"/>
<dbReference type="Pfam" id="PF09527">
    <property type="entry name" value="ATPase_gene1"/>
    <property type="match status" value="1"/>
</dbReference>
<dbReference type="InterPro" id="IPR032820">
    <property type="entry name" value="ATPase_put"/>
</dbReference>
<evidence type="ECO:0000256" key="1">
    <source>
        <dbReference type="SAM" id="MobiDB-lite"/>
    </source>
</evidence>
<dbReference type="Proteomes" id="UP000194003">
    <property type="component" value="Unassembled WGS sequence"/>
</dbReference>
<dbReference type="InterPro" id="IPR016989">
    <property type="entry name" value="Atp1_alphaprobac"/>
</dbReference>
<dbReference type="AlphaFoldDB" id="A0A1Y2KA15"/>
<evidence type="ECO:0000313" key="3">
    <source>
        <dbReference type="EMBL" id="OSM06201.1"/>
    </source>
</evidence>
<keyword evidence="2" id="KW-0472">Membrane</keyword>
<evidence type="ECO:0000313" key="4">
    <source>
        <dbReference type="Proteomes" id="UP000194003"/>
    </source>
</evidence>
<name>A0A1Y2KA15_9PROT</name>
<dbReference type="GO" id="GO:0045259">
    <property type="term" value="C:proton-transporting ATP synthase complex"/>
    <property type="evidence" value="ECO:0007669"/>
    <property type="project" value="UniProtKB-UniRule"/>
</dbReference>
<feature type="region of interest" description="Disordered" evidence="1">
    <location>
        <begin position="23"/>
        <end position="47"/>
    </location>
</feature>
<keyword evidence="2 3" id="KW-0812">Transmembrane</keyword>
<protein>
    <submittedName>
        <fullName evidence="3">Putative transmembrane protein</fullName>
    </submittedName>
</protein>
<dbReference type="STRING" id="1434232.MAIT1_01180"/>